<feature type="domain" description="RWP-RK" evidence="7">
    <location>
        <begin position="43"/>
        <end position="124"/>
    </location>
</feature>
<comment type="caution">
    <text evidence="8">The sequence shown here is derived from an EMBL/GenBank/DDBJ whole genome shotgun (WGS) entry which is preliminary data.</text>
</comment>
<protein>
    <recommendedName>
        <fullName evidence="7">RWP-RK domain-containing protein</fullName>
    </recommendedName>
</protein>
<keyword evidence="5" id="KW-0804">Transcription</keyword>
<keyword evidence="3" id="KW-0175">Coiled coil</keyword>
<evidence type="ECO:0000259" key="7">
    <source>
        <dbReference type="PROSITE" id="PS51519"/>
    </source>
</evidence>
<sequence>MFEESMASSNQIRRIKAVKVVDPITDRNNTVDPIQGQVGTQTPSNQIKKRSKRSALTYNRVSEKFIMPIKAATKELGVSKSTLKFRCRELGIPDWPYMKMKCLTTLEASASVFAHEGYQSVIRHIREEMDAIKQNPSLEISDETNVLRNQMYDLKKKRGRGIK</sequence>
<evidence type="ECO:0000256" key="6">
    <source>
        <dbReference type="ARBA" id="ARBA00023242"/>
    </source>
</evidence>
<accession>A0AAD5ZRP9</accession>
<evidence type="ECO:0000256" key="5">
    <source>
        <dbReference type="ARBA" id="ARBA00023163"/>
    </source>
</evidence>
<evidence type="ECO:0000256" key="4">
    <source>
        <dbReference type="ARBA" id="ARBA00023125"/>
    </source>
</evidence>
<evidence type="ECO:0000313" key="8">
    <source>
        <dbReference type="EMBL" id="KAJ3702773.1"/>
    </source>
</evidence>
<gene>
    <name evidence="8" type="ORF">LUZ61_006478</name>
</gene>
<dbReference type="PANTHER" id="PTHR46373">
    <property type="entry name" value="PROTEIN RKD4"/>
    <property type="match status" value="1"/>
</dbReference>
<proteinExistence type="predicted"/>
<dbReference type="PANTHER" id="PTHR46373:SF2">
    <property type="entry name" value="RWP-RK DOMAIN-CONTAINING PROTEIN"/>
    <property type="match status" value="1"/>
</dbReference>
<reference evidence="8 9" key="1">
    <citation type="journal article" date="2022" name="Cell">
        <title>Repeat-based holocentromeres influence genome architecture and karyotype evolution.</title>
        <authorList>
            <person name="Hofstatter P.G."/>
            <person name="Thangavel G."/>
            <person name="Lux T."/>
            <person name="Neumann P."/>
            <person name="Vondrak T."/>
            <person name="Novak P."/>
            <person name="Zhang M."/>
            <person name="Costa L."/>
            <person name="Castellani M."/>
            <person name="Scott A."/>
            <person name="Toegelov H."/>
            <person name="Fuchs J."/>
            <person name="Mata-Sucre Y."/>
            <person name="Dias Y."/>
            <person name="Vanzela A.L.L."/>
            <person name="Huettel B."/>
            <person name="Almeida C.C.S."/>
            <person name="Simkova H."/>
            <person name="Souza G."/>
            <person name="Pedrosa-Harand A."/>
            <person name="Macas J."/>
            <person name="Mayer K.F.X."/>
            <person name="Houben A."/>
            <person name="Marques A."/>
        </authorList>
    </citation>
    <scope>NUCLEOTIDE SEQUENCE [LARGE SCALE GENOMIC DNA]</scope>
    <source>
        <strain evidence="8">RhyTen1mFocal</strain>
    </source>
</reference>
<comment type="function">
    <text evidence="1">Putative transcription factor.</text>
</comment>
<evidence type="ECO:0000256" key="1">
    <source>
        <dbReference type="ARBA" id="ARBA00004049"/>
    </source>
</evidence>
<dbReference type="Proteomes" id="UP001210211">
    <property type="component" value="Unassembled WGS sequence"/>
</dbReference>
<dbReference type="GO" id="GO:0003700">
    <property type="term" value="F:DNA-binding transcription factor activity"/>
    <property type="evidence" value="ECO:0007669"/>
    <property type="project" value="InterPro"/>
</dbReference>
<keyword evidence="6" id="KW-0539">Nucleus</keyword>
<dbReference type="GO" id="GO:0003677">
    <property type="term" value="F:DNA binding"/>
    <property type="evidence" value="ECO:0007669"/>
    <property type="project" value="UniProtKB-KW"/>
</dbReference>
<name>A0AAD5ZRP9_9POAL</name>
<dbReference type="PROSITE" id="PS51519">
    <property type="entry name" value="RWP_RK"/>
    <property type="match status" value="1"/>
</dbReference>
<evidence type="ECO:0000256" key="3">
    <source>
        <dbReference type="ARBA" id="ARBA00023054"/>
    </source>
</evidence>
<evidence type="ECO:0000256" key="2">
    <source>
        <dbReference type="ARBA" id="ARBA00023015"/>
    </source>
</evidence>
<keyword evidence="9" id="KW-1185">Reference proteome</keyword>
<dbReference type="InterPro" id="IPR044607">
    <property type="entry name" value="RKD-like"/>
</dbReference>
<evidence type="ECO:0000313" key="9">
    <source>
        <dbReference type="Proteomes" id="UP001210211"/>
    </source>
</evidence>
<dbReference type="EMBL" id="JAMRDG010000001">
    <property type="protein sequence ID" value="KAJ3702773.1"/>
    <property type="molecule type" value="Genomic_DNA"/>
</dbReference>
<dbReference type="AlphaFoldDB" id="A0AAD5ZRP9"/>
<keyword evidence="4" id="KW-0238">DNA-binding</keyword>
<dbReference type="Pfam" id="PF02042">
    <property type="entry name" value="RWP-RK"/>
    <property type="match status" value="1"/>
</dbReference>
<dbReference type="InterPro" id="IPR003035">
    <property type="entry name" value="RWP-RK_dom"/>
</dbReference>
<organism evidence="8 9">
    <name type="scientific">Rhynchospora tenuis</name>
    <dbReference type="NCBI Taxonomy" id="198213"/>
    <lineage>
        <taxon>Eukaryota</taxon>
        <taxon>Viridiplantae</taxon>
        <taxon>Streptophyta</taxon>
        <taxon>Embryophyta</taxon>
        <taxon>Tracheophyta</taxon>
        <taxon>Spermatophyta</taxon>
        <taxon>Magnoliopsida</taxon>
        <taxon>Liliopsida</taxon>
        <taxon>Poales</taxon>
        <taxon>Cyperaceae</taxon>
        <taxon>Cyperoideae</taxon>
        <taxon>Rhynchosporeae</taxon>
        <taxon>Rhynchospora</taxon>
    </lineage>
</organism>
<keyword evidence="2" id="KW-0805">Transcription regulation</keyword>